<dbReference type="InterPro" id="IPR001412">
    <property type="entry name" value="aa-tRNA-synth_I_CS"/>
</dbReference>
<dbReference type="InterPro" id="IPR033910">
    <property type="entry name" value="GluRS_core"/>
</dbReference>
<organism evidence="14 15">
    <name type="scientific">Brucella endophytica</name>
    <dbReference type="NCBI Taxonomy" id="1963359"/>
    <lineage>
        <taxon>Bacteria</taxon>
        <taxon>Pseudomonadati</taxon>
        <taxon>Pseudomonadota</taxon>
        <taxon>Alphaproteobacteria</taxon>
        <taxon>Hyphomicrobiales</taxon>
        <taxon>Brucellaceae</taxon>
        <taxon>Brucella/Ochrobactrum group</taxon>
        <taxon>Brucella</taxon>
    </lineage>
</organism>
<comment type="similarity">
    <text evidence="2 10">Belongs to the class-I aminoacyl-tRNA synthetase family. Glutamate--tRNA ligase type 1 subfamily.</text>
</comment>
<keyword evidence="4 10" id="KW-0963">Cytoplasm</keyword>
<dbReference type="Pfam" id="PF00749">
    <property type="entry name" value="tRNA-synt_1c"/>
    <property type="match status" value="1"/>
</dbReference>
<comment type="catalytic activity">
    <reaction evidence="10">
        <text>tRNA(Glu) + L-glutamate + ATP = L-glutamyl-tRNA(Glu) + AMP + diphosphate</text>
        <dbReference type="Rhea" id="RHEA:23540"/>
        <dbReference type="Rhea" id="RHEA-COMP:9663"/>
        <dbReference type="Rhea" id="RHEA-COMP:9680"/>
        <dbReference type="ChEBI" id="CHEBI:29985"/>
        <dbReference type="ChEBI" id="CHEBI:30616"/>
        <dbReference type="ChEBI" id="CHEBI:33019"/>
        <dbReference type="ChEBI" id="CHEBI:78442"/>
        <dbReference type="ChEBI" id="CHEBI:78520"/>
        <dbReference type="ChEBI" id="CHEBI:456215"/>
        <dbReference type="EC" id="6.1.1.17"/>
    </reaction>
</comment>
<reference evidence="14" key="1">
    <citation type="journal article" date="2014" name="Int. J. Syst. Evol. Microbiol.">
        <title>Complete genome sequence of Corynebacterium casei LMG S-19264T (=DSM 44701T), isolated from a smear-ripened cheese.</title>
        <authorList>
            <consortium name="US DOE Joint Genome Institute (JGI-PGF)"/>
            <person name="Walter F."/>
            <person name="Albersmeier A."/>
            <person name="Kalinowski J."/>
            <person name="Ruckert C."/>
        </authorList>
    </citation>
    <scope>NUCLEOTIDE SEQUENCE</scope>
    <source>
        <strain evidence="14">CGMCC 1.15082</strain>
    </source>
</reference>
<keyword evidence="15" id="KW-1185">Reference proteome</keyword>
<evidence type="ECO:0000259" key="12">
    <source>
        <dbReference type="Pfam" id="PF00749"/>
    </source>
</evidence>
<evidence type="ECO:0000256" key="5">
    <source>
        <dbReference type="ARBA" id="ARBA00022598"/>
    </source>
</evidence>
<dbReference type="GO" id="GO:0000049">
    <property type="term" value="F:tRNA binding"/>
    <property type="evidence" value="ECO:0007669"/>
    <property type="project" value="InterPro"/>
</dbReference>
<evidence type="ECO:0000256" key="3">
    <source>
        <dbReference type="ARBA" id="ARBA00011245"/>
    </source>
</evidence>
<evidence type="ECO:0000256" key="2">
    <source>
        <dbReference type="ARBA" id="ARBA00007894"/>
    </source>
</evidence>
<feature type="region of interest" description="Disordered" evidence="11">
    <location>
        <begin position="115"/>
        <end position="135"/>
    </location>
</feature>
<dbReference type="InterPro" id="IPR000924">
    <property type="entry name" value="Glu/Gln-tRNA-synth"/>
</dbReference>
<comment type="subcellular location">
    <subcellularLocation>
        <location evidence="1 10">Cytoplasm</location>
    </subcellularLocation>
</comment>
<dbReference type="InterPro" id="IPR020751">
    <property type="entry name" value="aa-tRNA-synth_I_codon-bd_sub2"/>
</dbReference>
<dbReference type="InterPro" id="IPR020058">
    <property type="entry name" value="Glu/Gln-tRNA-synth_Ib_cat-dom"/>
</dbReference>
<keyword evidence="9 10" id="KW-0030">Aminoacyl-tRNA synthetase</keyword>
<accession>A0A916S3C4</accession>
<dbReference type="PANTHER" id="PTHR43311:SF2">
    <property type="entry name" value="GLUTAMATE--TRNA LIGASE, MITOCHONDRIAL-RELATED"/>
    <property type="match status" value="1"/>
</dbReference>
<comment type="function">
    <text evidence="10">Catalyzes the attachment of glutamate to tRNA(Glu) in a two-step reaction: glutamate is first activated by ATP to form Glu-AMP and then transferred to the acceptor end of tRNA(Glu).</text>
</comment>
<feature type="compositionally biased region" description="Basic and acidic residues" evidence="11">
    <location>
        <begin position="115"/>
        <end position="133"/>
    </location>
</feature>
<evidence type="ECO:0000256" key="6">
    <source>
        <dbReference type="ARBA" id="ARBA00022741"/>
    </source>
</evidence>
<dbReference type="InterPro" id="IPR004527">
    <property type="entry name" value="Glu-tRNA-ligase_bac/mito"/>
</dbReference>
<dbReference type="AlphaFoldDB" id="A0A916S3C4"/>
<feature type="binding site" evidence="10">
    <location>
        <position position="243"/>
    </location>
    <ligand>
        <name>ATP</name>
        <dbReference type="ChEBI" id="CHEBI:30616"/>
    </ligand>
</feature>
<keyword evidence="7 10" id="KW-0067">ATP-binding</keyword>
<protein>
    <recommendedName>
        <fullName evidence="10">Glutamate--tRNA ligase</fullName>
        <ecNumber evidence="10">6.1.1.17</ecNumber>
    </recommendedName>
    <alternativeName>
        <fullName evidence="10">Glutamyl-tRNA synthetase</fullName>
        <shortName evidence="10">GluRS</shortName>
    </alternativeName>
</protein>
<dbReference type="GO" id="GO:0006424">
    <property type="term" value="P:glutamyl-tRNA aminoacylation"/>
    <property type="evidence" value="ECO:0007669"/>
    <property type="project" value="UniProtKB-UniRule"/>
</dbReference>
<dbReference type="PANTHER" id="PTHR43311">
    <property type="entry name" value="GLUTAMATE--TRNA LIGASE"/>
    <property type="match status" value="1"/>
</dbReference>
<dbReference type="GO" id="GO:0008270">
    <property type="term" value="F:zinc ion binding"/>
    <property type="evidence" value="ECO:0007669"/>
    <property type="project" value="InterPro"/>
</dbReference>
<evidence type="ECO:0000256" key="10">
    <source>
        <dbReference type="HAMAP-Rule" id="MF_00022"/>
    </source>
</evidence>
<evidence type="ECO:0000256" key="9">
    <source>
        <dbReference type="ARBA" id="ARBA00023146"/>
    </source>
</evidence>
<evidence type="ECO:0000313" key="14">
    <source>
        <dbReference type="EMBL" id="GGA82380.1"/>
    </source>
</evidence>
<evidence type="ECO:0000256" key="8">
    <source>
        <dbReference type="ARBA" id="ARBA00022917"/>
    </source>
</evidence>
<sequence>MSSPVITRFAPSPTGFLHIGGARTALFNWLYAKHTGGKMLLRIEDTDRERSSEAAVTAILDGLRWLGLDWDGDAISQFERAPRHREVAEDLVAKGKAYYCYATPQELEDMREQARAEGRPPRYDGRWRDRDPSEAPVGVKPVIRIKAPQTGETVVYDEVQGEVRFPNKDLDDFIILRSDGTPTYMHAVVVDDHDMGVTHIIRGDDHLTNAARQTIIYNAMGWPVPSMSHIPLIHGPDGAKLSKRHGALGVEAYRAMGYMPAALRNYLVRLGWSHGDDEIMSTEQMIEWFDVKDINKGAARFDFQKLEAINGHYMRASDDKALFDALIAVLPEIEGGPELLVQLDDIRRGQLLSAMPGLKDRAKTLVELADGAKFIFAARPLALDEKAASLLNEEGRAILRGALPALQQASEWTVESLDAAIRAHAESTGLKLGKIAQPLRAALTGRATSPGVFDVLAVLGREESLARIGDQID</sequence>
<dbReference type="GO" id="GO:0005829">
    <property type="term" value="C:cytosol"/>
    <property type="evidence" value="ECO:0007669"/>
    <property type="project" value="TreeGrafter"/>
</dbReference>
<evidence type="ECO:0000259" key="13">
    <source>
        <dbReference type="Pfam" id="PF19269"/>
    </source>
</evidence>
<dbReference type="EC" id="6.1.1.17" evidence="10"/>
<dbReference type="Gene3D" id="1.10.10.350">
    <property type="match status" value="1"/>
</dbReference>
<evidence type="ECO:0000256" key="7">
    <source>
        <dbReference type="ARBA" id="ARBA00022840"/>
    </source>
</evidence>
<dbReference type="RefSeq" id="WP_188821551.1">
    <property type="nucleotide sequence ID" value="NZ_BMHH01000002.1"/>
</dbReference>
<feature type="domain" description="Glutamyl/glutaminyl-tRNA synthetase class Ib catalytic" evidence="12">
    <location>
        <begin position="5"/>
        <end position="307"/>
    </location>
</feature>
<gene>
    <name evidence="10 14" type="primary">gltX</name>
    <name evidence="14" type="ORF">GCM10011491_07240</name>
</gene>
<dbReference type="GO" id="GO:0005524">
    <property type="term" value="F:ATP binding"/>
    <property type="evidence" value="ECO:0007669"/>
    <property type="project" value="UniProtKB-UniRule"/>
</dbReference>
<dbReference type="Pfam" id="PF19269">
    <property type="entry name" value="Anticodon_2"/>
    <property type="match status" value="1"/>
</dbReference>
<keyword evidence="8 10" id="KW-0648">Protein biosynthesis</keyword>
<dbReference type="NCBIfam" id="TIGR00464">
    <property type="entry name" value="gltX_bact"/>
    <property type="match status" value="1"/>
</dbReference>
<dbReference type="HAMAP" id="MF_00022">
    <property type="entry name" value="Glu_tRNA_synth_type1"/>
    <property type="match status" value="1"/>
</dbReference>
<keyword evidence="6 10" id="KW-0547">Nucleotide-binding</keyword>
<dbReference type="PROSITE" id="PS00178">
    <property type="entry name" value="AA_TRNA_LIGASE_I"/>
    <property type="match status" value="1"/>
</dbReference>
<dbReference type="InterPro" id="IPR049940">
    <property type="entry name" value="GluQ/Sye"/>
</dbReference>
<proteinExistence type="inferred from homology"/>
<dbReference type="InterPro" id="IPR014729">
    <property type="entry name" value="Rossmann-like_a/b/a_fold"/>
</dbReference>
<dbReference type="Gene3D" id="3.40.50.620">
    <property type="entry name" value="HUPs"/>
    <property type="match status" value="1"/>
</dbReference>
<keyword evidence="5 10" id="KW-0436">Ligase</keyword>
<comment type="subunit">
    <text evidence="3 10">Monomer.</text>
</comment>
<evidence type="ECO:0000256" key="11">
    <source>
        <dbReference type="SAM" id="MobiDB-lite"/>
    </source>
</evidence>
<dbReference type="SUPFAM" id="SSF52374">
    <property type="entry name" value="Nucleotidylyl transferase"/>
    <property type="match status" value="1"/>
</dbReference>
<name>A0A916S3C4_9HYPH</name>
<comment type="caution">
    <text evidence="14">The sequence shown here is derived from an EMBL/GenBank/DDBJ whole genome shotgun (WGS) entry which is preliminary data.</text>
</comment>
<dbReference type="GO" id="GO:0004818">
    <property type="term" value="F:glutamate-tRNA ligase activity"/>
    <property type="evidence" value="ECO:0007669"/>
    <property type="project" value="UniProtKB-UniRule"/>
</dbReference>
<dbReference type="CDD" id="cd00808">
    <property type="entry name" value="GluRS_core"/>
    <property type="match status" value="1"/>
</dbReference>
<dbReference type="EMBL" id="BMHH01000002">
    <property type="protein sequence ID" value="GGA82380.1"/>
    <property type="molecule type" value="Genomic_DNA"/>
</dbReference>
<dbReference type="InterPro" id="IPR045462">
    <property type="entry name" value="aa-tRNA-synth_I_cd-bd"/>
</dbReference>
<dbReference type="SUPFAM" id="SSF48163">
    <property type="entry name" value="An anticodon-binding domain of class I aminoacyl-tRNA synthetases"/>
    <property type="match status" value="1"/>
</dbReference>
<dbReference type="Proteomes" id="UP000646478">
    <property type="component" value="Unassembled WGS sequence"/>
</dbReference>
<dbReference type="InterPro" id="IPR008925">
    <property type="entry name" value="aa_tRNA-synth_I_cd-bd_sf"/>
</dbReference>
<feature type="short sequence motif" description="'HIGH' region" evidence="10">
    <location>
        <begin position="11"/>
        <end position="21"/>
    </location>
</feature>
<dbReference type="PRINTS" id="PR00987">
    <property type="entry name" value="TRNASYNTHGLU"/>
</dbReference>
<evidence type="ECO:0000313" key="15">
    <source>
        <dbReference type="Proteomes" id="UP000646478"/>
    </source>
</evidence>
<evidence type="ECO:0000256" key="4">
    <source>
        <dbReference type="ARBA" id="ARBA00022490"/>
    </source>
</evidence>
<feature type="short sequence motif" description="'KMSKS' region" evidence="10">
    <location>
        <begin position="240"/>
        <end position="244"/>
    </location>
</feature>
<dbReference type="FunFam" id="3.40.50.620:FF:000007">
    <property type="entry name" value="Glutamate--tRNA ligase"/>
    <property type="match status" value="1"/>
</dbReference>
<comment type="caution">
    <text evidence="10">Lacks conserved residue(s) required for the propagation of feature annotation.</text>
</comment>
<feature type="domain" description="Aminoacyl-tRNA synthetase class I anticodon-binding" evidence="13">
    <location>
        <begin position="344"/>
        <end position="470"/>
    </location>
</feature>
<reference evidence="14" key="2">
    <citation type="submission" date="2020-09" db="EMBL/GenBank/DDBJ databases">
        <authorList>
            <person name="Sun Q."/>
            <person name="Zhou Y."/>
        </authorList>
    </citation>
    <scope>NUCLEOTIDE SEQUENCE</scope>
    <source>
        <strain evidence="14">CGMCC 1.15082</strain>
    </source>
</reference>
<evidence type="ECO:0000256" key="1">
    <source>
        <dbReference type="ARBA" id="ARBA00004496"/>
    </source>
</evidence>